<evidence type="ECO:0000313" key="2">
    <source>
        <dbReference type="Proteomes" id="UP001271007"/>
    </source>
</evidence>
<accession>A0AAJ0D8D4</accession>
<dbReference type="EMBL" id="JAWDJX010000045">
    <property type="protein sequence ID" value="KAK3048767.1"/>
    <property type="molecule type" value="Genomic_DNA"/>
</dbReference>
<name>A0AAJ0D8D4_9PEZI</name>
<reference evidence="1" key="1">
    <citation type="submission" date="2023-04" db="EMBL/GenBank/DDBJ databases">
        <title>Black Yeasts Isolated from many extreme environments.</title>
        <authorList>
            <person name="Coleine C."/>
            <person name="Stajich J.E."/>
            <person name="Selbmann L."/>
        </authorList>
    </citation>
    <scope>NUCLEOTIDE SEQUENCE</scope>
    <source>
        <strain evidence="1">CCFEE 5312</strain>
    </source>
</reference>
<evidence type="ECO:0000313" key="1">
    <source>
        <dbReference type="EMBL" id="KAK3048767.1"/>
    </source>
</evidence>
<sequence length="327" mass="37964">MELQTFQVTDSRILHRDWEPLPMQWWTYADISLTDHQHFPDPIKLRPLRDVEDDDFLINHKIDRSYDDSTVRFKLVVGNAVSANLTDTTNLPIKPNVKELIKKQGWLSDEYEHLWRRDGGGSACLNSHSILTFLLQTPRDGKAFCSLSLVNRERTHCGGVFIGDDHYSLDNLLSGQAYLNKHPKVPRDFAVLPFNILVTHVEETLGYVHRLERELTSTEKRIAEGKISLDDNGDYKLLNRLSLEHLRVQRRSNFELELAENLLKYVGEYHDLWRHLWEGGTGYIEEMREKIEQQTRYAKQVHLDLEIIPRRIKGQSKAVCVGGTPGR</sequence>
<dbReference type="Proteomes" id="UP001271007">
    <property type="component" value="Unassembled WGS sequence"/>
</dbReference>
<gene>
    <name evidence="1" type="ORF">LTR09_009879</name>
</gene>
<protein>
    <submittedName>
        <fullName evidence="1">Uncharacterized protein</fullName>
    </submittedName>
</protein>
<keyword evidence="2" id="KW-1185">Reference proteome</keyword>
<organism evidence="1 2">
    <name type="scientific">Extremus antarcticus</name>
    <dbReference type="NCBI Taxonomy" id="702011"/>
    <lineage>
        <taxon>Eukaryota</taxon>
        <taxon>Fungi</taxon>
        <taxon>Dikarya</taxon>
        <taxon>Ascomycota</taxon>
        <taxon>Pezizomycotina</taxon>
        <taxon>Dothideomycetes</taxon>
        <taxon>Dothideomycetidae</taxon>
        <taxon>Mycosphaerellales</taxon>
        <taxon>Extremaceae</taxon>
        <taxon>Extremus</taxon>
    </lineage>
</organism>
<dbReference type="AlphaFoldDB" id="A0AAJ0D8D4"/>
<proteinExistence type="predicted"/>
<comment type="caution">
    <text evidence="1">The sequence shown here is derived from an EMBL/GenBank/DDBJ whole genome shotgun (WGS) entry which is preliminary data.</text>
</comment>